<accession>A0ABP7YV75</accession>
<protein>
    <submittedName>
        <fullName evidence="1">Uncharacterized protein</fullName>
    </submittedName>
</protein>
<dbReference type="Proteomes" id="UP001501845">
    <property type="component" value="Unassembled WGS sequence"/>
</dbReference>
<organism evidence="1 2">
    <name type="scientific">Streptomyces tunisiensis</name>
    <dbReference type="NCBI Taxonomy" id="948699"/>
    <lineage>
        <taxon>Bacteria</taxon>
        <taxon>Bacillati</taxon>
        <taxon>Actinomycetota</taxon>
        <taxon>Actinomycetes</taxon>
        <taxon>Kitasatosporales</taxon>
        <taxon>Streptomycetaceae</taxon>
        <taxon>Streptomyces</taxon>
    </lineage>
</organism>
<dbReference type="RefSeq" id="WP_346157205.1">
    <property type="nucleotide sequence ID" value="NZ_BAABBU010000017.1"/>
</dbReference>
<gene>
    <name evidence="1" type="ORF">GCM10022285_42750</name>
</gene>
<name>A0ABP7YV75_9ACTN</name>
<evidence type="ECO:0000313" key="1">
    <source>
        <dbReference type="EMBL" id="GAA4141853.1"/>
    </source>
</evidence>
<comment type="caution">
    <text evidence="1">The sequence shown here is derived from an EMBL/GenBank/DDBJ whole genome shotgun (WGS) entry which is preliminary data.</text>
</comment>
<sequence>MSRIALLGGGFSTDGRLTEVVTRSPGARLYRVRADGEAGAVEEAVPCRLLGG</sequence>
<proteinExistence type="predicted"/>
<reference evidence="2" key="1">
    <citation type="journal article" date="2019" name="Int. J. Syst. Evol. Microbiol.">
        <title>The Global Catalogue of Microorganisms (GCM) 10K type strain sequencing project: providing services to taxonomists for standard genome sequencing and annotation.</title>
        <authorList>
            <consortium name="The Broad Institute Genomics Platform"/>
            <consortium name="The Broad Institute Genome Sequencing Center for Infectious Disease"/>
            <person name="Wu L."/>
            <person name="Ma J."/>
        </authorList>
    </citation>
    <scope>NUCLEOTIDE SEQUENCE [LARGE SCALE GENOMIC DNA]</scope>
    <source>
        <strain evidence="2">JCM 17589</strain>
    </source>
</reference>
<keyword evidence="2" id="KW-1185">Reference proteome</keyword>
<evidence type="ECO:0000313" key="2">
    <source>
        <dbReference type="Proteomes" id="UP001501845"/>
    </source>
</evidence>
<dbReference type="EMBL" id="BAABBU010000017">
    <property type="protein sequence ID" value="GAA4141853.1"/>
    <property type="molecule type" value="Genomic_DNA"/>
</dbReference>